<accession>A0ABY8QPG9</accession>
<feature type="transmembrane region" description="Helical" evidence="1">
    <location>
        <begin position="100"/>
        <end position="121"/>
    </location>
</feature>
<sequence>MDLDAFVLTKRESWQRLETLAKQRNLSGAEADELMNRYQHATTDLSVIRSTAPESSVSIRLSGIIARTRTKFTGTPGGAFAGIGRFFVVSFPVALYRLRWLTLGIGLAFVLIAALTAAWVANNPEVQQALAPEAALKAIAEHDFVAYYSENPASSFAAGVWTNNAWIAAQWIALGITGVFVIYGLISNAVNVGIMAGILFAFDYGTTFFTYILPHGIPELTSIFIAAAAGLRIFWAWVVPGPRTRVRALAEEGRSLFTVALGLVLVLFLSGLVEAYVTPSSLPVPVRIGIGVIFFIALWTYAIALGRRAARDGETGDLERQDAGDERASVG</sequence>
<protein>
    <submittedName>
        <fullName evidence="2">Stage II sporulation protein M</fullName>
    </submittedName>
</protein>
<dbReference type="Pfam" id="PF01944">
    <property type="entry name" value="SpoIIM"/>
    <property type="match status" value="1"/>
</dbReference>
<gene>
    <name evidence="2" type="ORF">LWF01_11215</name>
</gene>
<dbReference type="PANTHER" id="PTHR35337:SF1">
    <property type="entry name" value="SLR1478 PROTEIN"/>
    <property type="match status" value="1"/>
</dbReference>
<keyword evidence="1" id="KW-1133">Transmembrane helix</keyword>
<keyword evidence="1" id="KW-0812">Transmembrane</keyword>
<feature type="transmembrane region" description="Helical" evidence="1">
    <location>
        <begin position="220"/>
        <end position="238"/>
    </location>
</feature>
<name>A0ABY8QPG9_9MICO</name>
<feature type="transmembrane region" description="Helical" evidence="1">
    <location>
        <begin position="165"/>
        <end position="186"/>
    </location>
</feature>
<dbReference type="EMBL" id="CP090958">
    <property type="protein sequence ID" value="WGW10701.1"/>
    <property type="molecule type" value="Genomic_DNA"/>
</dbReference>
<dbReference type="InterPro" id="IPR002798">
    <property type="entry name" value="SpoIIM-like"/>
</dbReference>
<feature type="transmembrane region" description="Helical" evidence="1">
    <location>
        <begin position="193"/>
        <end position="214"/>
    </location>
</feature>
<evidence type="ECO:0000256" key="1">
    <source>
        <dbReference type="SAM" id="Phobius"/>
    </source>
</evidence>
<reference evidence="2 3" key="1">
    <citation type="submission" date="2023-05" db="EMBL/GenBank/DDBJ databases">
        <title>Lithophilousrod everest ZFBP1038 complete genpme.</title>
        <authorList>
            <person name="Tian M."/>
        </authorList>
    </citation>
    <scope>NUCLEOTIDE SEQUENCE [LARGE SCALE GENOMIC DNA]</scope>
    <source>
        <strain evidence="2 3">ZFBP1038</strain>
    </source>
</reference>
<proteinExistence type="predicted"/>
<keyword evidence="3" id="KW-1185">Reference proteome</keyword>
<dbReference type="PANTHER" id="PTHR35337">
    <property type="entry name" value="SLR1478 PROTEIN"/>
    <property type="match status" value="1"/>
</dbReference>
<feature type="transmembrane region" description="Helical" evidence="1">
    <location>
        <begin position="284"/>
        <end position="304"/>
    </location>
</feature>
<feature type="transmembrane region" description="Helical" evidence="1">
    <location>
        <begin position="259"/>
        <end position="278"/>
    </location>
</feature>
<evidence type="ECO:0000313" key="3">
    <source>
        <dbReference type="Proteomes" id="UP001209083"/>
    </source>
</evidence>
<evidence type="ECO:0000313" key="2">
    <source>
        <dbReference type="EMBL" id="WGW10701.1"/>
    </source>
</evidence>
<dbReference type="RefSeq" id="WP_349637481.1">
    <property type="nucleotide sequence ID" value="NZ_CP090958.1"/>
</dbReference>
<dbReference type="Proteomes" id="UP001209083">
    <property type="component" value="Chromosome"/>
</dbReference>
<organism evidence="2 3">
    <name type="scientific">Saxibacter everestensis</name>
    <dbReference type="NCBI Taxonomy" id="2909229"/>
    <lineage>
        <taxon>Bacteria</taxon>
        <taxon>Bacillati</taxon>
        <taxon>Actinomycetota</taxon>
        <taxon>Actinomycetes</taxon>
        <taxon>Micrococcales</taxon>
        <taxon>Brevibacteriaceae</taxon>
        <taxon>Saxibacter</taxon>
    </lineage>
</organism>
<keyword evidence="1" id="KW-0472">Membrane</keyword>